<evidence type="ECO:0000259" key="5">
    <source>
        <dbReference type="Pfam" id="PF13505"/>
    </source>
</evidence>
<dbReference type="PANTHER" id="PTHR34001">
    <property type="entry name" value="BLL7405 PROTEIN"/>
    <property type="match status" value="1"/>
</dbReference>
<keyword evidence="7" id="KW-1185">Reference proteome</keyword>
<evidence type="ECO:0000256" key="4">
    <source>
        <dbReference type="SAM" id="SignalP"/>
    </source>
</evidence>
<sequence length="252" mass="26605">MKIFACSIVALACGVSGSAAAQSASNVDWSGFYAGGLLGAVNSTSDVGTRVGVSKYMDATDARQIARVGDGQVSQWRAVGGLVGGYGKQFGNVVLGVEAGANSLSLNKERQTSQEMDANPGQQSTIKQSVSADWMAGVRLRLGWAENNWLAYVTGGIASTRLKLEASYIDNAFNGLSKGSKSVTKTGWSLGFGGEYALSKHWSLRGDYLYTRFGGISMENEVTSTNNSGGTLVHNANLDTHGLFVGINYRFQ</sequence>
<evidence type="ECO:0000256" key="3">
    <source>
        <dbReference type="ARBA" id="ARBA00023136"/>
    </source>
</evidence>
<name>A0ABV1MA84_9NEIS</name>
<feature type="signal peptide" evidence="4">
    <location>
        <begin position="1"/>
        <end position="21"/>
    </location>
</feature>
<dbReference type="Gene3D" id="2.40.160.20">
    <property type="match status" value="1"/>
</dbReference>
<evidence type="ECO:0000256" key="2">
    <source>
        <dbReference type="ARBA" id="ARBA00022729"/>
    </source>
</evidence>
<evidence type="ECO:0000313" key="7">
    <source>
        <dbReference type="Proteomes" id="UP001433638"/>
    </source>
</evidence>
<comment type="subcellular location">
    <subcellularLocation>
        <location evidence="1">Cell outer membrane</location>
    </subcellularLocation>
</comment>
<reference evidence="6" key="1">
    <citation type="submission" date="2024-06" db="EMBL/GenBank/DDBJ databases">
        <title>Genome sequence of Vogesella sp. MAHUQ-64.</title>
        <authorList>
            <person name="Huq M.A."/>
        </authorList>
    </citation>
    <scope>NUCLEOTIDE SEQUENCE</scope>
    <source>
        <strain evidence="6">MAHUQ-64</strain>
    </source>
</reference>
<proteinExistence type="predicted"/>
<protein>
    <submittedName>
        <fullName evidence="6">Outer membrane beta-barrel protein</fullName>
    </submittedName>
</protein>
<dbReference type="PANTHER" id="PTHR34001:SF3">
    <property type="entry name" value="BLL7405 PROTEIN"/>
    <property type="match status" value="1"/>
</dbReference>
<dbReference type="InterPro" id="IPR011250">
    <property type="entry name" value="OMP/PagP_B-barrel"/>
</dbReference>
<organism evidence="6 7">
    <name type="scientific">Vogesella oryzagri</name>
    <dbReference type="NCBI Taxonomy" id="3160864"/>
    <lineage>
        <taxon>Bacteria</taxon>
        <taxon>Pseudomonadati</taxon>
        <taxon>Pseudomonadota</taxon>
        <taxon>Betaproteobacteria</taxon>
        <taxon>Neisseriales</taxon>
        <taxon>Chromobacteriaceae</taxon>
        <taxon>Vogesella</taxon>
    </lineage>
</organism>
<comment type="caution">
    <text evidence="6">The sequence shown here is derived from an EMBL/GenBank/DDBJ whole genome shotgun (WGS) entry which is preliminary data.</text>
</comment>
<evidence type="ECO:0000256" key="1">
    <source>
        <dbReference type="ARBA" id="ARBA00004442"/>
    </source>
</evidence>
<dbReference type="InterPro" id="IPR051692">
    <property type="entry name" value="OMP-like"/>
</dbReference>
<gene>
    <name evidence="6" type="ORF">ABNW52_16770</name>
</gene>
<feature type="domain" description="Outer membrane protein beta-barrel" evidence="5">
    <location>
        <begin position="13"/>
        <end position="251"/>
    </location>
</feature>
<keyword evidence="3" id="KW-0472">Membrane</keyword>
<evidence type="ECO:0000313" key="6">
    <source>
        <dbReference type="EMBL" id="MEQ6292270.1"/>
    </source>
</evidence>
<dbReference type="SUPFAM" id="SSF56925">
    <property type="entry name" value="OMPA-like"/>
    <property type="match status" value="1"/>
</dbReference>
<dbReference type="Pfam" id="PF13505">
    <property type="entry name" value="OMP_b-brl"/>
    <property type="match status" value="1"/>
</dbReference>
<dbReference type="InterPro" id="IPR027385">
    <property type="entry name" value="Beta-barrel_OMP"/>
</dbReference>
<dbReference type="Proteomes" id="UP001433638">
    <property type="component" value="Unassembled WGS sequence"/>
</dbReference>
<feature type="chain" id="PRO_5047300784" evidence="4">
    <location>
        <begin position="22"/>
        <end position="252"/>
    </location>
</feature>
<dbReference type="EMBL" id="JBEFLD010000009">
    <property type="protein sequence ID" value="MEQ6292270.1"/>
    <property type="molecule type" value="Genomic_DNA"/>
</dbReference>
<accession>A0ABV1MA84</accession>
<dbReference type="RefSeq" id="WP_349590312.1">
    <property type="nucleotide sequence ID" value="NZ_JBEFLD010000009.1"/>
</dbReference>
<keyword evidence="2 4" id="KW-0732">Signal</keyword>